<proteinExistence type="predicted"/>
<protein>
    <submittedName>
        <fullName evidence="2">ATP-binding protein</fullName>
    </submittedName>
</protein>
<evidence type="ECO:0000259" key="1">
    <source>
        <dbReference type="Pfam" id="PF13521"/>
    </source>
</evidence>
<gene>
    <name evidence="2" type="ORF">GCM10022222_20490</name>
</gene>
<dbReference type="InterPro" id="IPR038727">
    <property type="entry name" value="NadR/Ttd14_AAA_dom"/>
</dbReference>
<dbReference type="InterPro" id="IPR027417">
    <property type="entry name" value="P-loop_NTPase"/>
</dbReference>
<keyword evidence="2" id="KW-0067">ATP-binding</keyword>
<dbReference type="Proteomes" id="UP001500689">
    <property type="component" value="Unassembled WGS sequence"/>
</dbReference>
<evidence type="ECO:0000313" key="3">
    <source>
        <dbReference type="Proteomes" id="UP001500689"/>
    </source>
</evidence>
<feature type="domain" description="NadR/Ttd14 AAA" evidence="1">
    <location>
        <begin position="2"/>
        <end position="183"/>
    </location>
</feature>
<comment type="caution">
    <text evidence="2">The sequence shown here is derived from an EMBL/GenBank/DDBJ whole genome shotgun (WGS) entry which is preliminary data.</text>
</comment>
<name>A0ABP6VP81_9PSEU</name>
<accession>A0ABP6VP81</accession>
<dbReference type="EMBL" id="BAAAZN010000003">
    <property type="protein sequence ID" value="GAA3536660.1"/>
    <property type="molecule type" value="Genomic_DNA"/>
</dbReference>
<dbReference type="Gene3D" id="3.40.50.300">
    <property type="entry name" value="P-loop containing nucleotide triphosphate hydrolases"/>
    <property type="match status" value="1"/>
</dbReference>
<evidence type="ECO:0000313" key="2">
    <source>
        <dbReference type="EMBL" id="GAA3536660.1"/>
    </source>
</evidence>
<dbReference type="RefSeq" id="WP_344857886.1">
    <property type="nucleotide sequence ID" value="NZ_BAAAZN010000003.1"/>
</dbReference>
<dbReference type="Pfam" id="PF13521">
    <property type="entry name" value="AAA_28"/>
    <property type="match status" value="1"/>
</dbReference>
<keyword evidence="2" id="KW-0547">Nucleotide-binding</keyword>
<dbReference type="GO" id="GO:0005524">
    <property type="term" value="F:ATP binding"/>
    <property type="evidence" value="ECO:0007669"/>
    <property type="project" value="UniProtKB-KW"/>
</dbReference>
<dbReference type="SUPFAM" id="SSF52540">
    <property type="entry name" value="P-loop containing nucleoside triphosphate hydrolases"/>
    <property type="match status" value="1"/>
</dbReference>
<organism evidence="2 3">
    <name type="scientific">Amycolatopsis ultiminotia</name>
    <dbReference type="NCBI Taxonomy" id="543629"/>
    <lineage>
        <taxon>Bacteria</taxon>
        <taxon>Bacillati</taxon>
        <taxon>Actinomycetota</taxon>
        <taxon>Actinomycetes</taxon>
        <taxon>Pseudonocardiales</taxon>
        <taxon>Pseudonocardiaceae</taxon>
        <taxon>Amycolatopsis</taxon>
    </lineage>
</organism>
<reference evidence="3" key="1">
    <citation type="journal article" date="2019" name="Int. J. Syst. Evol. Microbiol.">
        <title>The Global Catalogue of Microorganisms (GCM) 10K type strain sequencing project: providing services to taxonomists for standard genome sequencing and annotation.</title>
        <authorList>
            <consortium name="The Broad Institute Genomics Platform"/>
            <consortium name="The Broad Institute Genome Sequencing Center for Infectious Disease"/>
            <person name="Wu L."/>
            <person name="Ma J."/>
        </authorList>
    </citation>
    <scope>NUCLEOTIDE SEQUENCE [LARGE SCALE GENOMIC DNA]</scope>
    <source>
        <strain evidence="3">JCM 16898</strain>
    </source>
</reference>
<keyword evidence="3" id="KW-1185">Reference proteome</keyword>
<sequence length="203" mass="21922">MKVAVIGAYGNGKTTLSKSLSAELGLPRVHATPMALQQGAVRTSLEECTDLELVQLVARRLVERVNAEAAAGAGFVSDGSVLHEFVYAATRYRYGLHPREAVAEERSGLPKEAEIVERISVEAGMYAAQTYRAFIYVPNERPLVNEPPPISEAFRDLLDGRMSAVVEGLGVPVIRVKGDERQRLSLAVRLLGEIGAGHLEVGT</sequence>